<dbReference type="RefSeq" id="WP_019383106.1">
    <property type="nucleotide sequence ID" value="NZ_CP015506.1"/>
</dbReference>
<keyword evidence="2" id="KW-0238">DNA-binding</keyword>
<evidence type="ECO:0000313" key="6">
    <source>
        <dbReference type="Proteomes" id="UP000077856"/>
    </source>
</evidence>
<dbReference type="Pfam" id="PF07729">
    <property type="entry name" value="FCD"/>
    <property type="match status" value="1"/>
</dbReference>
<reference evidence="5 6" key="1">
    <citation type="submission" date="2016-04" db="EMBL/GenBank/DDBJ databases">
        <title>Complete genome sequence of Bacillus oceanisediminis strain 2691.</title>
        <authorList>
            <person name="Jeong H."/>
            <person name="Kim H.J."/>
            <person name="Lee D.-W."/>
        </authorList>
    </citation>
    <scope>NUCLEOTIDE SEQUENCE [LARGE SCALE GENOMIC DNA]</scope>
    <source>
        <strain evidence="5 6">2691</strain>
    </source>
</reference>
<dbReference type="PROSITE" id="PS50949">
    <property type="entry name" value="HTH_GNTR"/>
    <property type="match status" value="1"/>
</dbReference>
<protein>
    <recommendedName>
        <fullName evidence="4">HTH gntR-type domain-containing protein</fullName>
    </recommendedName>
</protein>
<dbReference type="InterPro" id="IPR008920">
    <property type="entry name" value="TF_FadR/GntR_C"/>
</dbReference>
<dbReference type="CDD" id="cd07377">
    <property type="entry name" value="WHTH_GntR"/>
    <property type="match status" value="1"/>
</dbReference>
<dbReference type="InterPro" id="IPR011711">
    <property type="entry name" value="GntR_C"/>
</dbReference>
<evidence type="ECO:0000259" key="4">
    <source>
        <dbReference type="PROSITE" id="PS50949"/>
    </source>
</evidence>
<dbReference type="GO" id="GO:0003677">
    <property type="term" value="F:DNA binding"/>
    <property type="evidence" value="ECO:0007669"/>
    <property type="project" value="UniProtKB-KW"/>
</dbReference>
<dbReference type="InterPro" id="IPR036390">
    <property type="entry name" value="WH_DNA-bd_sf"/>
</dbReference>
<evidence type="ECO:0000256" key="1">
    <source>
        <dbReference type="ARBA" id="ARBA00023015"/>
    </source>
</evidence>
<evidence type="ECO:0000313" key="5">
    <source>
        <dbReference type="EMBL" id="AND40162.1"/>
    </source>
</evidence>
<dbReference type="STRING" id="1196031.A361_13725"/>
<dbReference type="Gene3D" id="1.10.10.10">
    <property type="entry name" value="Winged helix-like DNA-binding domain superfamily/Winged helix DNA-binding domain"/>
    <property type="match status" value="1"/>
</dbReference>
<name>A0A160MBF9_9BACI</name>
<organism evidence="5 6">
    <name type="scientific">Cytobacillus oceanisediminis 2691</name>
    <dbReference type="NCBI Taxonomy" id="1196031"/>
    <lineage>
        <taxon>Bacteria</taxon>
        <taxon>Bacillati</taxon>
        <taxon>Bacillota</taxon>
        <taxon>Bacilli</taxon>
        <taxon>Bacillales</taxon>
        <taxon>Bacillaceae</taxon>
        <taxon>Cytobacillus</taxon>
    </lineage>
</organism>
<dbReference type="Pfam" id="PF00392">
    <property type="entry name" value="GntR"/>
    <property type="match status" value="1"/>
</dbReference>
<keyword evidence="3" id="KW-0804">Transcription</keyword>
<dbReference type="PANTHER" id="PTHR43537">
    <property type="entry name" value="TRANSCRIPTIONAL REGULATOR, GNTR FAMILY"/>
    <property type="match status" value="1"/>
</dbReference>
<dbReference type="AlphaFoldDB" id="A0A160MBF9"/>
<dbReference type="eggNOG" id="COG1802">
    <property type="taxonomic scope" value="Bacteria"/>
</dbReference>
<keyword evidence="1" id="KW-0805">Transcription regulation</keyword>
<accession>A0A160MBF9</accession>
<dbReference type="GO" id="GO:0003700">
    <property type="term" value="F:DNA-binding transcription factor activity"/>
    <property type="evidence" value="ECO:0007669"/>
    <property type="project" value="InterPro"/>
</dbReference>
<dbReference type="SUPFAM" id="SSF48008">
    <property type="entry name" value="GntR ligand-binding domain-like"/>
    <property type="match status" value="1"/>
</dbReference>
<dbReference type="SUPFAM" id="SSF46785">
    <property type="entry name" value="Winged helix' DNA-binding domain"/>
    <property type="match status" value="1"/>
</dbReference>
<proteinExistence type="predicted"/>
<evidence type="ECO:0000256" key="3">
    <source>
        <dbReference type="ARBA" id="ARBA00023163"/>
    </source>
</evidence>
<dbReference type="InterPro" id="IPR000524">
    <property type="entry name" value="Tscrpt_reg_HTH_GntR"/>
</dbReference>
<dbReference type="Gene3D" id="1.20.120.530">
    <property type="entry name" value="GntR ligand-binding domain-like"/>
    <property type="match status" value="1"/>
</dbReference>
<gene>
    <name evidence="5" type="ORF">A361_13725</name>
</gene>
<sequence>MVQGLKFTQPLYQQIYDIIKKSILSGQLKPGEKVNVSHLAEKYNISRTPLREALRQLQIEGLLVQDQLGLSIVILDETDFKDLYETRIMLEPQIMGLVLKAITEEQLNCIEEILERAEDAFLEGNHLLLLEWNAKFHDRLLDASPNRRAVHLLKQVRSFLLLYRANILKNNEHNREILKEHSQILHALKARDEIAVYQSAANHLRNDLERGMNMICE</sequence>
<dbReference type="SMART" id="SM00895">
    <property type="entry name" value="FCD"/>
    <property type="match status" value="1"/>
</dbReference>
<evidence type="ECO:0000256" key="2">
    <source>
        <dbReference type="ARBA" id="ARBA00023125"/>
    </source>
</evidence>
<dbReference type="SMART" id="SM00345">
    <property type="entry name" value="HTH_GNTR"/>
    <property type="match status" value="1"/>
</dbReference>
<feature type="domain" description="HTH gntR-type" evidence="4">
    <location>
        <begin position="9"/>
        <end position="77"/>
    </location>
</feature>
<dbReference type="PRINTS" id="PR00035">
    <property type="entry name" value="HTHGNTR"/>
</dbReference>
<dbReference type="Proteomes" id="UP000077856">
    <property type="component" value="Chromosome"/>
</dbReference>
<dbReference type="PANTHER" id="PTHR43537:SF5">
    <property type="entry name" value="UXU OPERON TRANSCRIPTIONAL REGULATOR"/>
    <property type="match status" value="1"/>
</dbReference>
<dbReference type="KEGG" id="bon:A361_13725"/>
<dbReference type="InterPro" id="IPR036388">
    <property type="entry name" value="WH-like_DNA-bd_sf"/>
</dbReference>
<dbReference type="EMBL" id="CP015506">
    <property type="protein sequence ID" value="AND40162.1"/>
    <property type="molecule type" value="Genomic_DNA"/>
</dbReference>